<dbReference type="EMBL" id="JACRAF010000005">
    <property type="protein sequence ID" value="MBI4920535.1"/>
    <property type="molecule type" value="Genomic_DNA"/>
</dbReference>
<keyword evidence="5" id="KW-0804">Transcription</keyword>
<dbReference type="Pfam" id="PF02909">
    <property type="entry name" value="TetR_C_1"/>
    <property type="match status" value="1"/>
</dbReference>
<comment type="caution">
    <text evidence="8">The sequence shown here is derived from an EMBL/GenBank/DDBJ whole genome shotgun (WGS) entry which is preliminary data.</text>
</comment>
<reference evidence="8" key="1">
    <citation type="submission" date="2020-07" db="EMBL/GenBank/DDBJ databases">
        <title>Huge and variable diversity of episymbiotic CPR bacteria and DPANN archaea in groundwater ecosystems.</title>
        <authorList>
            <person name="He C.Y."/>
            <person name="Keren R."/>
            <person name="Whittaker M."/>
            <person name="Farag I.F."/>
            <person name="Doudna J."/>
            <person name="Cate J.H.D."/>
            <person name="Banfield J.F."/>
        </authorList>
    </citation>
    <scope>NUCLEOTIDE SEQUENCE</scope>
    <source>
        <strain evidence="8">NC_groundwater_1586_Pr3_B-0.1um_66_15</strain>
    </source>
</reference>
<dbReference type="InterPro" id="IPR050109">
    <property type="entry name" value="HTH-type_TetR-like_transc_reg"/>
</dbReference>
<name>A0A933KZX9_9HYPH</name>
<dbReference type="Gene3D" id="1.10.357.10">
    <property type="entry name" value="Tetracycline Repressor, domain 2"/>
    <property type="match status" value="1"/>
</dbReference>
<evidence type="ECO:0000256" key="1">
    <source>
        <dbReference type="ARBA" id="ARBA00002856"/>
    </source>
</evidence>
<proteinExistence type="predicted"/>
<sequence>MARAAALTKSKESLSRERIELAALELIEAEGLAAFSTRKLAARLGYEAMSIYHYFPSKGHLMDALIDHVIGELPPFPDASLPWLGRVRSLGRDVRRAFTRRPNLFVFVATHRMNTPRALAFLNRSIALFEEKLPHELAVRVFRSVSYYVMGASLDETAGYARGPSTVEPVSEETMQRDYPSVAAAEKFFKPAEFDETFELGWELMLTGIAALARRFEEQR</sequence>
<dbReference type="SUPFAM" id="SSF48498">
    <property type="entry name" value="Tetracyclin repressor-like, C-terminal domain"/>
    <property type="match status" value="1"/>
</dbReference>
<dbReference type="AlphaFoldDB" id="A0A933KZX9"/>
<dbReference type="GO" id="GO:0046677">
    <property type="term" value="P:response to antibiotic"/>
    <property type="evidence" value="ECO:0007669"/>
    <property type="project" value="InterPro"/>
</dbReference>
<evidence type="ECO:0000256" key="3">
    <source>
        <dbReference type="ARBA" id="ARBA00023015"/>
    </source>
</evidence>
<dbReference type="PROSITE" id="PS50977">
    <property type="entry name" value="HTH_TETR_2"/>
    <property type="match status" value="1"/>
</dbReference>
<dbReference type="InterPro" id="IPR036271">
    <property type="entry name" value="Tet_transcr_reg_TetR-rel_C_sf"/>
</dbReference>
<evidence type="ECO:0000256" key="4">
    <source>
        <dbReference type="ARBA" id="ARBA00023125"/>
    </source>
</evidence>
<dbReference type="Pfam" id="PF00440">
    <property type="entry name" value="TetR_N"/>
    <property type="match status" value="1"/>
</dbReference>
<evidence type="ECO:0000256" key="2">
    <source>
        <dbReference type="ARBA" id="ARBA00022491"/>
    </source>
</evidence>
<keyword evidence="4 6" id="KW-0238">DNA-binding</keyword>
<dbReference type="SUPFAM" id="SSF46689">
    <property type="entry name" value="Homeodomain-like"/>
    <property type="match status" value="1"/>
</dbReference>
<evidence type="ECO:0000313" key="9">
    <source>
        <dbReference type="Proteomes" id="UP000782610"/>
    </source>
</evidence>
<keyword evidence="2" id="KW-0678">Repressor</keyword>
<comment type="function">
    <text evidence="1">TetR is the repressor of the tetracycline resistance element; its N-terminal region forms a helix-turn-helix structure and binds DNA. Binding of tetracycline to TetR reduces the repressor affinity for the tetracycline resistance gene (tetA) promoter operator sites.</text>
</comment>
<accession>A0A933KZX9</accession>
<evidence type="ECO:0000256" key="6">
    <source>
        <dbReference type="PROSITE-ProRule" id="PRU00335"/>
    </source>
</evidence>
<evidence type="ECO:0000259" key="7">
    <source>
        <dbReference type="PROSITE" id="PS50977"/>
    </source>
</evidence>
<gene>
    <name evidence="8" type="ORF">HY834_02205</name>
</gene>
<dbReference type="GO" id="GO:0045892">
    <property type="term" value="P:negative regulation of DNA-templated transcription"/>
    <property type="evidence" value="ECO:0007669"/>
    <property type="project" value="InterPro"/>
</dbReference>
<dbReference type="GO" id="GO:0003700">
    <property type="term" value="F:DNA-binding transcription factor activity"/>
    <property type="evidence" value="ECO:0007669"/>
    <property type="project" value="TreeGrafter"/>
</dbReference>
<dbReference type="Proteomes" id="UP000782610">
    <property type="component" value="Unassembled WGS sequence"/>
</dbReference>
<dbReference type="InterPro" id="IPR004111">
    <property type="entry name" value="Repressor_TetR_C"/>
</dbReference>
<feature type="DNA-binding region" description="H-T-H motif" evidence="6">
    <location>
        <begin position="36"/>
        <end position="55"/>
    </location>
</feature>
<protein>
    <submittedName>
        <fullName evidence="8">TetR/AcrR family transcriptional regulator</fullName>
    </submittedName>
</protein>
<dbReference type="InterPro" id="IPR003012">
    <property type="entry name" value="Tet_transcr_reg_TetR"/>
</dbReference>
<dbReference type="InterPro" id="IPR009057">
    <property type="entry name" value="Homeodomain-like_sf"/>
</dbReference>
<evidence type="ECO:0000256" key="5">
    <source>
        <dbReference type="ARBA" id="ARBA00023163"/>
    </source>
</evidence>
<evidence type="ECO:0000313" key="8">
    <source>
        <dbReference type="EMBL" id="MBI4920535.1"/>
    </source>
</evidence>
<keyword evidence="3" id="KW-0805">Transcription regulation</keyword>
<feature type="domain" description="HTH tetR-type" evidence="7">
    <location>
        <begin position="13"/>
        <end position="73"/>
    </location>
</feature>
<dbReference type="PRINTS" id="PR00400">
    <property type="entry name" value="TETREPRESSOR"/>
</dbReference>
<organism evidence="8 9">
    <name type="scientific">Devosia nanyangense</name>
    <dbReference type="NCBI Taxonomy" id="1228055"/>
    <lineage>
        <taxon>Bacteria</taxon>
        <taxon>Pseudomonadati</taxon>
        <taxon>Pseudomonadota</taxon>
        <taxon>Alphaproteobacteria</taxon>
        <taxon>Hyphomicrobiales</taxon>
        <taxon>Devosiaceae</taxon>
        <taxon>Devosia</taxon>
    </lineage>
</organism>
<dbReference type="PANTHER" id="PTHR30055:SF151">
    <property type="entry name" value="TRANSCRIPTIONAL REGULATORY PROTEIN"/>
    <property type="match status" value="1"/>
</dbReference>
<dbReference type="InterPro" id="IPR001647">
    <property type="entry name" value="HTH_TetR"/>
</dbReference>
<dbReference type="GO" id="GO:0000976">
    <property type="term" value="F:transcription cis-regulatory region binding"/>
    <property type="evidence" value="ECO:0007669"/>
    <property type="project" value="TreeGrafter"/>
</dbReference>
<dbReference type="PANTHER" id="PTHR30055">
    <property type="entry name" value="HTH-TYPE TRANSCRIPTIONAL REGULATOR RUTR"/>
    <property type="match status" value="1"/>
</dbReference>